<organism evidence="1 2">
    <name type="scientific">Populus tomentosa</name>
    <name type="common">Chinese white poplar</name>
    <dbReference type="NCBI Taxonomy" id="118781"/>
    <lineage>
        <taxon>Eukaryota</taxon>
        <taxon>Viridiplantae</taxon>
        <taxon>Streptophyta</taxon>
        <taxon>Embryophyta</taxon>
        <taxon>Tracheophyta</taxon>
        <taxon>Spermatophyta</taxon>
        <taxon>Magnoliopsida</taxon>
        <taxon>eudicotyledons</taxon>
        <taxon>Gunneridae</taxon>
        <taxon>Pentapetalae</taxon>
        <taxon>rosids</taxon>
        <taxon>fabids</taxon>
        <taxon>Malpighiales</taxon>
        <taxon>Salicaceae</taxon>
        <taxon>Saliceae</taxon>
        <taxon>Populus</taxon>
    </lineage>
</organism>
<evidence type="ECO:0008006" key="3">
    <source>
        <dbReference type="Google" id="ProtNLM"/>
    </source>
</evidence>
<evidence type="ECO:0000313" key="2">
    <source>
        <dbReference type="Proteomes" id="UP000886885"/>
    </source>
</evidence>
<gene>
    <name evidence="1" type="ORF">POTOM_020239</name>
</gene>
<name>A0A8X7ZX41_POPTO</name>
<dbReference type="EMBL" id="JAAWWB010000009">
    <property type="protein sequence ID" value="KAG6776711.1"/>
    <property type="molecule type" value="Genomic_DNA"/>
</dbReference>
<dbReference type="GO" id="GO:0005634">
    <property type="term" value="C:nucleus"/>
    <property type="evidence" value="ECO:0007669"/>
    <property type="project" value="TreeGrafter"/>
</dbReference>
<comment type="caution">
    <text evidence="1">The sequence shown here is derived from an EMBL/GenBank/DDBJ whole genome shotgun (WGS) entry which is preliminary data.</text>
</comment>
<keyword evidence="2" id="KW-1185">Reference proteome</keyword>
<evidence type="ECO:0000313" key="1">
    <source>
        <dbReference type="EMBL" id="KAG6776711.1"/>
    </source>
</evidence>
<reference evidence="1" key="1">
    <citation type="journal article" date="2020" name="bioRxiv">
        <title>Hybrid origin of Populus tomentosa Carr. identified through genome sequencing and phylogenomic analysis.</title>
        <authorList>
            <person name="An X."/>
            <person name="Gao K."/>
            <person name="Chen Z."/>
            <person name="Li J."/>
            <person name="Yang X."/>
            <person name="Yang X."/>
            <person name="Zhou J."/>
            <person name="Guo T."/>
            <person name="Zhao T."/>
            <person name="Huang S."/>
            <person name="Miao D."/>
            <person name="Khan W.U."/>
            <person name="Rao P."/>
            <person name="Ye M."/>
            <person name="Lei B."/>
            <person name="Liao W."/>
            <person name="Wang J."/>
            <person name="Ji L."/>
            <person name="Li Y."/>
            <person name="Guo B."/>
            <person name="Mustafa N.S."/>
            <person name="Li S."/>
            <person name="Yun Q."/>
            <person name="Keller S.R."/>
            <person name="Mao J."/>
            <person name="Zhang R."/>
            <person name="Strauss S.H."/>
        </authorList>
    </citation>
    <scope>NUCLEOTIDE SEQUENCE</scope>
    <source>
        <strain evidence="1">GM15</strain>
        <tissue evidence="1">Leaf</tissue>
    </source>
</reference>
<dbReference type="AlphaFoldDB" id="A0A8X7ZX41"/>
<dbReference type="OrthoDB" id="1211981at2759"/>
<proteinExistence type="predicted"/>
<sequence length="168" mass="18114">MTCSLSADFVHEFTWAAWMLLVLLTNPKMMPLVTVNGTAKRSGARPSICLVDFGINENAYFFRVVLPGMRRSNESNLSCDIERDGTVRKKGVAAIDAGILRDSPRVFHMCGQQLCPPGPFTVSFQLPGGQLTLDSSPPISGKVNGNEIQSTNSFIKLGSTSVSFLSGA</sequence>
<dbReference type="InterPro" id="IPR039321">
    <property type="entry name" value="IDM2/3-like"/>
</dbReference>
<protein>
    <recommendedName>
        <fullName evidence="3">SHSP domain-containing protein</fullName>
    </recommendedName>
</protein>
<accession>A0A8X7ZX41</accession>
<dbReference type="PANTHER" id="PTHR34661:SF2">
    <property type="entry name" value="SHSP DOMAIN-CONTAINING PROTEIN"/>
    <property type="match status" value="1"/>
</dbReference>
<dbReference type="PANTHER" id="PTHR34661">
    <property type="entry name" value="INCREASED DNA METHYLATION 3"/>
    <property type="match status" value="1"/>
</dbReference>
<dbReference type="Proteomes" id="UP000886885">
    <property type="component" value="Chromosome 5A"/>
</dbReference>